<dbReference type="EMBL" id="JBBHJY010000009">
    <property type="protein sequence ID" value="MEJ6011488.1"/>
    <property type="molecule type" value="Genomic_DNA"/>
</dbReference>
<keyword evidence="5" id="KW-1185">Reference proteome</keyword>
<gene>
    <name evidence="4" type="ORF">WG900_16360</name>
</gene>
<organism evidence="4 5">
    <name type="scientific">Novosphingobium aquae</name>
    <dbReference type="NCBI Taxonomy" id="3133435"/>
    <lineage>
        <taxon>Bacteria</taxon>
        <taxon>Pseudomonadati</taxon>
        <taxon>Pseudomonadota</taxon>
        <taxon>Alphaproteobacteria</taxon>
        <taxon>Sphingomonadales</taxon>
        <taxon>Sphingomonadaceae</taxon>
        <taxon>Novosphingobium</taxon>
    </lineage>
</organism>
<dbReference type="Pfam" id="PF02771">
    <property type="entry name" value="Acyl-CoA_dh_N"/>
    <property type="match status" value="1"/>
</dbReference>
<sequence>MSSFDRAAGSAFCFPNQQNSEFCARAAALRDLIKTEAAKEENRGATSLKAVEAMREAGLYWLLVPEALGGSDTGVSEITALAEEVASADSSTGWSLAAQSIATMVAATFCSDAHVERMFGGARLPVMSATYAPTGKAVRSGDNYTGSGRYSFGSGISHADWVSSAFVLQEGGKPVLQEDGQPRVVGAFLPADRVNILGNWDVVGMEATGSFDYEVPEQTFPLDWTFNQYWTEPMRQSKAATIGTLVAVCAGHVGVALGVARRSLHEAAHSASLKKRLYATASIADTPTFKIDFIRNEALFQAARARTYDLLAKVDRKADANQPLTDGEIQQIRQVTTWTHQVCRDATLLAYSSVSSSLRRPSILARNAMDAAVAGQHFIVNDMTMIDAAPAIIDQWADESAQSVGGLW</sequence>
<feature type="domain" description="Acyl-CoA dehydrogenase/oxidase N-terminal" evidence="2">
    <location>
        <begin position="31"/>
        <end position="117"/>
    </location>
</feature>
<dbReference type="Gene3D" id="1.10.540.10">
    <property type="entry name" value="Acyl-CoA dehydrogenase/oxidase, N-terminal domain"/>
    <property type="match status" value="1"/>
</dbReference>
<dbReference type="InterPro" id="IPR046373">
    <property type="entry name" value="Acyl-CoA_Oxase/DH_mid-dom_sf"/>
</dbReference>
<dbReference type="Gene3D" id="1.20.140.10">
    <property type="entry name" value="Butyryl-CoA Dehydrogenase, subunit A, domain 3"/>
    <property type="match status" value="1"/>
</dbReference>
<reference evidence="4 5" key="1">
    <citation type="submission" date="2024-03" db="EMBL/GenBank/DDBJ databases">
        <authorList>
            <person name="Jo J.-H."/>
        </authorList>
    </citation>
    <scope>NUCLEOTIDE SEQUENCE [LARGE SCALE GENOMIC DNA]</scope>
    <source>
        <strain evidence="4 5">AS3R-12</strain>
    </source>
</reference>
<dbReference type="SUPFAM" id="SSF56645">
    <property type="entry name" value="Acyl-CoA dehydrogenase NM domain-like"/>
    <property type="match status" value="1"/>
</dbReference>
<name>A0ABU8SBZ5_9SPHN</name>
<dbReference type="Gene3D" id="2.40.110.10">
    <property type="entry name" value="Butyryl-CoA Dehydrogenase, subunit A, domain 2"/>
    <property type="match status" value="1"/>
</dbReference>
<evidence type="ECO:0000313" key="5">
    <source>
        <dbReference type="Proteomes" id="UP001379235"/>
    </source>
</evidence>
<accession>A0ABU8SBZ5</accession>
<proteinExistence type="predicted"/>
<dbReference type="PIRSF" id="PIRSF016578">
    <property type="entry name" value="HsaA"/>
    <property type="match status" value="1"/>
</dbReference>
<dbReference type="InterPro" id="IPR009100">
    <property type="entry name" value="AcylCoA_DH/oxidase_NM_dom_sf"/>
</dbReference>
<dbReference type="RefSeq" id="WP_339968793.1">
    <property type="nucleotide sequence ID" value="NZ_JBBHJY010000009.1"/>
</dbReference>
<feature type="domain" description="Acyl-CoA dehydrogenase C-terminal" evidence="3">
    <location>
        <begin position="251"/>
        <end position="381"/>
    </location>
</feature>
<dbReference type="Proteomes" id="UP001379235">
    <property type="component" value="Unassembled WGS sequence"/>
</dbReference>
<dbReference type="InterPro" id="IPR013107">
    <property type="entry name" value="Acyl-CoA_DH_C"/>
</dbReference>
<protein>
    <submittedName>
        <fullName evidence="4">Acyl-CoA dehydrogenase family protein</fullName>
    </submittedName>
</protein>
<evidence type="ECO:0000259" key="2">
    <source>
        <dbReference type="Pfam" id="PF02771"/>
    </source>
</evidence>
<keyword evidence="1" id="KW-0560">Oxidoreductase</keyword>
<dbReference type="InterPro" id="IPR013786">
    <property type="entry name" value="AcylCoA_DH/ox_N"/>
</dbReference>
<comment type="caution">
    <text evidence="4">The sequence shown here is derived from an EMBL/GenBank/DDBJ whole genome shotgun (WGS) entry which is preliminary data.</text>
</comment>
<evidence type="ECO:0000259" key="3">
    <source>
        <dbReference type="Pfam" id="PF08028"/>
    </source>
</evidence>
<evidence type="ECO:0000256" key="1">
    <source>
        <dbReference type="ARBA" id="ARBA00023002"/>
    </source>
</evidence>
<dbReference type="InterPro" id="IPR037069">
    <property type="entry name" value="AcylCoA_DH/ox_N_sf"/>
</dbReference>
<dbReference type="Pfam" id="PF08028">
    <property type="entry name" value="Acyl-CoA_dh_2"/>
    <property type="match status" value="1"/>
</dbReference>
<evidence type="ECO:0000313" key="4">
    <source>
        <dbReference type="EMBL" id="MEJ6011488.1"/>
    </source>
</evidence>